<dbReference type="Proteomes" id="UP000252415">
    <property type="component" value="Unassembled WGS sequence"/>
</dbReference>
<dbReference type="AlphaFoldDB" id="A0A368VVT6"/>
<feature type="transmembrane region" description="Helical" evidence="1">
    <location>
        <begin position="52"/>
        <end position="68"/>
    </location>
</feature>
<keyword evidence="3" id="KW-1185">Reference proteome</keyword>
<comment type="caution">
    <text evidence="2">The sequence shown here is derived from an EMBL/GenBank/DDBJ whole genome shotgun (WGS) entry which is preliminary data.</text>
</comment>
<name>A0A368VVT6_9BACL</name>
<accession>A0A368VVT6</accession>
<evidence type="ECO:0000256" key="1">
    <source>
        <dbReference type="SAM" id="Phobius"/>
    </source>
</evidence>
<keyword evidence="1" id="KW-1133">Transmembrane helix</keyword>
<reference evidence="2 3" key="1">
    <citation type="submission" date="2018-07" db="EMBL/GenBank/DDBJ databases">
        <title>Genomic Encyclopedia of Type Strains, Phase III (KMG-III): the genomes of soil and plant-associated and newly described type strains.</title>
        <authorList>
            <person name="Whitman W."/>
        </authorList>
    </citation>
    <scope>NUCLEOTIDE SEQUENCE [LARGE SCALE GENOMIC DNA]</scope>
    <source>
        <strain evidence="2 3">CECT 7506</strain>
    </source>
</reference>
<dbReference type="EMBL" id="QPJD01000010">
    <property type="protein sequence ID" value="RCW45450.1"/>
    <property type="molecule type" value="Genomic_DNA"/>
</dbReference>
<keyword evidence="1" id="KW-0812">Transmembrane</keyword>
<evidence type="ECO:0000313" key="3">
    <source>
        <dbReference type="Proteomes" id="UP000252415"/>
    </source>
</evidence>
<proteinExistence type="predicted"/>
<evidence type="ECO:0000313" key="2">
    <source>
        <dbReference type="EMBL" id="RCW45450.1"/>
    </source>
</evidence>
<protein>
    <recommendedName>
        <fullName evidence="4">YlaH-like protein</fullName>
    </recommendedName>
</protein>
<evidence type="ECO:0008006" key="4">
    <source>
        <dbReference type="Google" id="ProtNLM"/>
    </source>
</evidence>
<feature type="transmembrane region" description="Helical" evidence="1">
    <location>
        <begin position="29"/>
        <end position="46"/>
    </location>
</feature>
<sequence>MIQIINTIIIGLIVSGILNQKAKIKSMRGIKILIILFVCLIYFFLYSLTSNLIMIFGPGACLVIYSYIDYGRKKRLKNEERL</sequence>
<organism evidence="2 3">
    <name type="scientific">Paenibacillus prosopidis</name>
    <dbReference type="NCBI Taxonomy" id="630520"/>
    <lineage>
        <taxon>Bacteria</taxon>
        <taxon>Bacillati</taxon>
        <taxon>Bacillota</taxon>
        <taxon>Bacilli</taxon>
        <taxon>Bacillales</taxon>
        <taxon>Paenibacillaceae</taxon>
        <taxon>Paenibacillus</taxon>
    </lineage>
</organism>
<gene>
    <name evidence="2" type="ORF">DFP97_11038</name>
</gene>
<keyword evidence="1" id="KW-0472">Membrane</keyword>